<proteinExistence type="predicted"/>
<feature type="compositionally biased region" description="Acidic residues" evidence="1">
    <location>
        <begin position="38"/>
        <end position="52"/>
    </location>
</feature>
<keyword evidence="3" id="KW-1185">Reference proteome</keyword>
<name>A0ABR2ZWV3_9AGAR</name>
<comment type="caution">
    <text evidence="2">The sequence shown here is derived from an EMBL/GenBank/DDBJ whole genome shotgun (WGS) entry which is preliminary data.</text>
</comment>
<dbReference type="EMBL" id="JBBXMP010000046">
    <property type="protein sequence ID" value="KAL0065549.1"/>
    <property type="molecule type" value="Genomic_DNA"/>
</dbReference>
<feature type="compositionally biased region" description="Gly residues" evidence="1">
    <location>
        <begin position="25"/>
        <end position="36"/>
    </location>
</feature>
<reference evidence="2 3" key="1">
    <citation type="submission" date="2024-05" db="EMBL/GenBank/DDBJ databases">
        <title>A draft genome resource for the thread blight pathogen Marasmius tenuissimus strain MS-2.</title>
        <authorList>
            <person name="Yulfo-Soto G.E."/>
            <person name="Baruah I.K."/>
            <person name="Amoako-Attah I."/>
            <person name="Bukari Y."/>
            <person name="Meinhardt L.W."/>
            <person name="Bailey B.A."/>
            <person name="Cohen S.P."/>
        </authorList>
    </citation>
    <scope>NUCLEOTIDE SEQUENCE [LARGE SCALE GENOMIC DNA]</scope>
    <source>
        <strain evidence="2 3">MS-2</strain>
    </source>
</reference>
<evidence type="ECO:0000313" key="3">
    <source>
        <dbReference type="Proteomes" id="UP001437256"/>
    </source>
</evidence>
<accession>A0ABR2ZWV3</accession>
<sequence>MFQLKHRLERLHTTQTHSSFSGDSSGDGLGGEGIEGTGADEDKDIELGEDGPCDEKSSKGNTQVKARFGRKWTHNEQLCVVSCGVILGWATFFGLEAPNGVWSFWMKLFPTQKSLPRVMWYDNNCRVMAMLENDPEPNLREYFSDCAMPVDVFHFKSKHKGDQCNMNCNAANWPELESAPGVWRFNSSAAEQTNIWMGGYQSIVREMSSVRYNFFLDEMIKWRNRMMIEELKVNGKAPYSIPRHVLLDMD</sequence>
<feature type="region of interest" description="Disordered" evidence="1">
    <location>
        <begin position="14"/>
        <end position="60"/>
    </location>
</feature>
<dbReference type="Proteomes" id="UP001437256">
    <property type="component" value="Unassembled WGS sequence"/>
</dbReference>
<protein>
    <submittedName>
        <fullName evidence="2">Uncharacterized protein</fullName>
    </submittedName>
</protein>
<gene>
    <name evidence="2" type="ORF">AAF712_007460</name>
</gene>
<organism evidence="2 3">
    <name type="scientific">Marasmius tenuissimus</name>
    <dbReference type="NCBI Taxonomy" id="585030"/>
    <lineage>
        <taxon>Eukaryota</taxon>
        <taxon>Fungi</taxon>
        <taxon>Dikarya</taxon>
        <taxon>Basidiomycota</taxon>
        <taxon>Agaricomycotina</taxon>
        <taxon>Agaricomycetes</taxon>
        <taxon>Agaricomycetidae</taxon>
        <taxon>Agaricales</taxon>
        <taxon>Marasmiineae</taxon>
        <taxon>Marasmiaceae</taxon>
        <taxon>Marasmius</taxon>
    </lineage>
</organism>
<evidence type="ECO:0000313" key="2">
    <source>
        <dbReference type="EMBL" id="KAL0065549.1"/>
    </source>
</evidence>
<evidence type="ECO:0000256" key="1">
    <source>
        <dbReference type="SAM" id="MobiDB-lite"/>
    </source>
</evidence>